<evidence type="ECO:0000256" key="1">
    <source>
        <dbReference type="SAM" id="MobiDB-lite"/>
    </source>
</evidence>
<keyword evidence="2" id="KW-0732">Signal</keyword>
<dbReference type="EMBL" id="LXQA010468683">
    <property type="protein sequence ID" value="MCI53772.1"/>
    <property type="molecule type" value="Genomic_DNA"/>
</dbReference>
<dbReference type="Proteomes" id="UP000265520">
    <property type="component" value="Unassembled WGS sequence"/>
</dbReference>
<protein>
    <submittedName>
        <fullName evidence="3">Gag-pol polyprotein</fullName>
    </submittedName>
</protein>
<feature type="compositionally biased region" description="Basic and acidic residues" evidence="1">
    <location>
        <begin position="75"/>
        <end position="85"/>
    </location>
</feature>
<evidence type="ECO:0000313" key="3">
    <source>
        <dbReference type="EMBL" id="MCI53772.1"/>
    </source>
</evidence>
<evidence type="ECO:0000256" key="2">
    <source>
        <dbReference type="SAM" id="SignalP"/>
    </source>
</evidence>
<evidence type="ECO:0000313" key="4">
    <source>
        <dbReference type="Proteomes" id="UP000265520"/>
    </source>
</evidence>
<accession>A0A392SZ67</accession>
<feature type="non-terminal residue" evidence="3">
    <location>
        <position position="85"/>
    </location>
</feature>
<proteinExistence type="predicted"/>
<keyword evidence="4" id="KW-1185">Reference proteome</keyword>
<sequence length="85" mass="9621">MIGSLLYLTASMPYITFAVGVCARYQAQPKMSHLIQVKRILKYINGTCDYGILYSQENMKDKTAPETPEHVTTSENEKSPNKMMT</sequence>
<feature type="signal peptide" evidence="2">
    <location>
        <begin position="1"/>
        <end position="18"/>
    </location>
</feature>
<dbReference type="PANTHER" id="PTHR11439">
    <property type="entry name" value="GAG-POL-RELATED RETROTRANSPOSON"/>
    <property type="match status" value="1"/>
</dbReference>
<comment type="caution">
    <text evidence="3">The sequence shown here is derived from an EMBL/GenBank/DDBJ whole genome shotgun (WGS) entry which is preliminary data.</text>
</comment>
<feature type="region of interest" description="Disordered" evidence="1">
    <location>
        <begin position="61"/>
        <end position="85"/>
    </location>
</feature>
<feature type="chain" id="PRO_5017248845" evidence="2">
    <location>
        <begin position="19"/>
        <end position="85"/>
    </location>
</feature>
<name>A0A392SZ67_9FABA</name>
<organism evidence="3 4">
    <name type="scientific">Trifolium medium</name>
    <dbReference type="NCBI Taxonomy" id="97028"/>
    <lineage>
        <taxon>Eukaryota</taxon>
        <taxon>Viridiplantae</taxon>
        <taxon>Streptophyta</taxon>
        <taxon>Embryophyta</taxon>
        <taxon>Tracheophyta</taxon>
        <taxon>Spermatophyta</taxon>
        <taxon>Magnoliopsida</taxon>
        <taxon>eudicotyledons</taxon>
        <taxon>Gunneridae</taxon>
        <taxon>Pentapetalae</taxon>
        <taxon>rosids</taxon>
        <taxon>fabids</taxon>
        <taxon>Fabales</taxon>
        <taxon>Fabaceae</taxon>
        <taxon>Papilionoideae</taxon>
        <taxon>50 kb inversion clade</taxon>
        <taxon>NPAAA clade</taxon>
        <taxon>Hologalegina</taxon>
        <taxon>IRL clade</taxon>
        <taxon>Trifolieae</taxon>
        <taxon>Trifolium</taxon>
    </lineage>
</organism>
<dbReference type="AlphaFoldDB" id="A0A392SZ67"/>
<dbReference type="PANTHER" id="PTHR11439:SF486">
    <property type="entry name" value="RLK (RECEPTOR-LIKE KINASE) PROTEIN, PUTATIVE-RELATED"/>
    <property type="match status" value="1"/>
</dbReference>
<reference evidence="3 4" key="1">
    <citation type="journal article" date="2018" name="Front. Plant Sci.">
        <title>Red Clover (Trifolium pratense) and Zigzag Clover (T. medium) - A Picture of Genomic Similarities and Differences.</title>
        <authorList>
            <person name="Dluhosova J."/>
            <person name="Istvanek J."/>
            <person name="Nedelnik J."/>
            <person name="Repkova J."/>
        </authorList>
    </citation>
    <scope>NUCLEOTIDE SEQUENCE [LARGE SCALE GENOMIC DNA]</scope>
    <source>
        <strain evidence="4">cv. 10/8</strain>
        <tissue evidence="3">Leaf</tissue>
    </source>
</reference>